<feature type="active site" evidence="7">
    <location>
        <position position="61"/>
    </location>
</feature>
<name>A0A4P6XGZ2_9ASCO</name>
<comment type="similarity">
    <text evidence="1 8">Belongs to the glutathione peroxidase family.</text>
</comment>
<evidence type="ECO:0000256" key="8">
    <source>
        <dbReference type="RuleBase" id="RU000499"/>
    </source>
</evidence>
<dbReference type="CDD" id="cd00340">
    <property type="entry name" value="GSH_Peroxidase"/>
    <property type="match status" value="1"/>
</dbReference>
<dbReference type="PRINTS" id="PR01011">
    <property type="entry name" value="GLUTPROXDASE"/>
</dbReference>
<dbReference type="Proteomes" id="UP000292447">
    <property type="component" value="Chromosome I"/>
</dbReference>
<dbReference type="PANTHER" id="PTHR11592">
    <property type="entry name" value="GLUTATHIONE PEROXIDASE"/>
    <property type="match status" value="1"/>
</dbReference>
<gene>
    <name evidence="9" type="primary">MPUL0A12270</name>
    <name evidence="9" type="ORF">METSCH_A12270</name>
</gene>
<dbReference type="Gene3D" id="3.40.30.10">
    <property type="entry name" value="Glutaredoxin"/>
    <property type="match status" value="1"/>
</dbReference>
<dbReference type="PROSITE" id="PS00763">
    <property type="entry name" value="GLUTATHIONE_PEROXID_2"/>
    <property type="match status" value="1"/>
</dbReference>
<dbReference type="SUPFAM" id="SSF52833">
    <property type="entry name" value="Thioredoxin-like"/>
    <property type="match status" value="1"/>
</dbReference>
<dbReference type="PROSITE" id="PS00460">
    <property type="entry name" value="GLUTATHIONE_PEROXID_1"/>
    <property type="match status" value="1"/>
</dbReference>
<keyword evidence="10" id="KW-1185">Reference proteome</keyword>
<dbReference type="PROSITE" id="PS51355">
    <property type="entry name" value="GLUTATHIONE_PEROXID_3"/>
    <property type="match status" value="1"/>
</dbReference>
<organism evidence="9 10">
    <name type="scientific">Metschnikowia aff. pulcherrima</name>
    <dbReference type="NCBI Taxonomy" id="2163413"/>
    <lineage>
        <taxon>Eukaryota</taxon>
        <taxon>Fungi</taxon>
        <taxon>Dikarya</taxon>
        <taxon>Ascomycota</taxon>
        <taxon>Saccharomycotina</taxon>
        <taxon>Pichiomycetes</taxon>
        <taxon>Metschnikowiaceae</taxon>
        <taxon>Metschnikowia</taxon>
    </lineage>
</organism>
<proteinExistence type="inferred from homology"/>
<comment type="catalytic activity">
    <reaction evidence="6">
        <text>a hydroperoxide + [thioredoxin]-dithiol = an alcohol + [thioredoxin]-disulfide + H2O</text>
        <dbReference type="Rhea" id="RHEA:62620"/>
        <dbReference type="Rhea" id="RHEA-COMP:10698"/>
        <dbReference type="Rhea" id="RHEA-COMP:10700"/>
        <dbReference type="ChEBI" id="CHEBI:15377"/>
        <dbReference type="ChEBI" id="CHEBI:29950"/>
        <dbReference type="ChEBI" id="CHEBI:30879"/>
        <dbReference type="ChEBI" id="CHEBI:35924"/>
        <dbReference type="ChEBI" id="CHEBI:50058"/>
        <dbReference type="EC" id="1.11.1.24"/>
    </reaction>
</comment>
<dbReference type="InterPro" id="IPR029760">
    <property type="entry name" value="GPX_CS"/>
</dbReference>
<dbReference type="InterPro" id="IPR036249">
    <property type="entry name" value="Thioredoxin-like_sf"/>
</dbReference>
<protein>
    <recommendedName>
        <fullName evidence="8">Glutathione peroxidase</fullName>
    </recommendedName>
</protein>
<evidence type="ECO:0000256" key="4">
    <source>
        <dbReference type="ARBA" id="ARBA00023002"/>
    </source>
</evidence>
<dbReference type="STRING" id="2163413.A0A4P6XGZ2"/>
<dbReference type="GO" id="GO:0034599">
    <property type="term" value="P:cellular response to oxidative stress"/>
    <property type="evidence" value="ECO:0007669"/>
    <property type="project" value="TreeGrafter"/>
</dbReference>
<sequence length="193" mass="22016">MDKQHATSIRSTSSSFDSITPRDMANDLFYSLTARTLQGKSFSFELLRNKVVLIVNVASLCGFTPQYNELQAMYQKFHRQGFEILAFPCNQFGGQEPYDDAIIQKYVQSRFNVSFPIFPKVLVNGRKEDPVFRYLKLEAKGALGFRGVRWNFEKFVIDLDGNVVARFDTVTSPKDLEPIIAELLHEGSKTVSR</sequence>
<evidence type="ECO:0000313" key="9">
    <source>
        <dbReference type="EMBL" id="QBM86582.1"/>
    </source>
</evidence>
<dbReference type="GO" id="GO:0140824">
    <property type="term" value="F:thioredoxin-dependent peroxiredoxin activity"/>
    <property type="evidence" value="ECO:0007669"/>
    <property type="project" value="UniProtKB-EC"/>
</dbReference>
<evidence type="ECO:0000256" key="3">
    <source>
        <dbReference type="ARBA" id="ARBA00022862"/>
    </source>
</evidence>
<evidence type="ECO:0000313" key="10">
    <source>
        <dbReference type="Proteomes" id="UP000292447"/>
    </source>
</evidence>
<evidence type="ECO:0000256" key="2">
    <source>
        <dbReference type="ARBA" id="ARBA00022559"/>
    </source>
</evidence>
<keyword evidence="5" id="KW-0676">Redox-active center</keyword>
<dbReference type="FunFam" id="3.40.30.10:FF:000010">
    <property type="entry name" value="Glutathione peroxidase"/>
    <property type="match status" value="1"/>
</dbReference>
<dbReference type="InterPro" id="IPR029759">
    <property type="entry name" value="GPX_AS"/>
</dbReference>
<keyword evidence="2 8" id="KW-0575">Peroxidase</keyword>
<dbReference type="PANTHER" id="PTHR11592:SF78">
    <property type="entry name" value="GLUTATHIONE PEROXIDASE"/>
    <property type="match status" value="1"/>
</dbReference>
<evidence type="ECO:0000256" key="5">
    <source>
        <dbReference type="ARBA" id="ARBA00023284"/>
    </source>
</evidence>
<reference evidence="10" key="1">
    <citation type="submission" date="2019-03" db="EMBL/GenBank/DDBJ databases">
        <title>Snf2 controls pulcherriminic acid biosynthesis and connects pigmentation and antifungal activity of the yeast Metschnikowia pulcherrima.</title>
        <authorList>
            <person name="Gore-Lloyd D."/>
            <person name="Sumann I."/>
            <person name="Brachmann A.O."/>
            <person name="Schneeberger K."/>
            <person name="Ortiz-Merino R.A."/>
            <person name="Moreno-Beltran M."/>
            <person name="Schlaefli M."/>
            <person name="Kirner P."/>
            <person name="Santos Kron A."/>
            <person name="Wolfe K.H."/>
            <person name="Piel J."/>
            <person name="Ahrens C.H."/>
            <person name="Henk D."/>
            <person name="Freimoser F.M."/>
        </authorList>
    </citation>
    <scope>NUCLEOTIDE SEQUENCE [LARGE SCALE GENOMIC DNA]</scope>
    <source>
        <strain evidence="10">APC 1.2</strain>
    </source>
</reference>
<dbReference type="PIRSF" id="PIRSF000303">
    <property type="entry name" value="Glutathion_perox"/>
    <property type="match status" value="1"/>
</dbReference>
<evidence type="ECO:0000256" key="1">
    <source>
        <dbReference type="ARBA" id="ARBA00006926"/>
    </source>
</evidence>
<evidence type="ECO:0000256" key="6">
    <source>
        <dbReference type="ARBA" id="ARBA00049091"/>
    </source>
</evidence>
<accession>A0A4P6XGZ2</accession>
<dbReference type="AlphaFoldDB" id="A0A4P6XGZ2"/>
<evidence type="ECO:0000256" key="7">
    <source>
        <dbReference type="PIRSR" id="PIRSR000303-1"/>
    </source>
</evidence>
<keyword evidence="4 8" id="KW-0560">Oxidoreductase</keyword>
<dbReference type="EMBL" id="CP034456">
    <property type="protein sequence ID" value="QBM86582.1"/>
    <property type="molecule type" value="Genomic_DNA"/>
</dbReference>
<dbReference type="Pfam" id="PF00255">
    <property type="entry name" value="GSHPx"/>
    <property type="match status" value="1"/>
</dbReference>
<keyword evidence="3" id="KW-0049">Antioxidant</keyword>
<dbReference type="InterPro" id="IPR000889">
    <property type="entry name" value="Glutathione_peroxidase"/>
</dbReference>